<reference evidence="3 4" key="1">
    <citation type="submission" date="2021-01" db="EMBL/GenBank/DDBJ databases">
        <title>Whole genome shotgun sequence of Actinoplanes durhamensis NBRC 14914.</title>
        <authorList>
            <person name="Komaki H."/>
            <person name="Tamura T."/>
        </authorList>
    </citation>
    <scope>NUCLEOTIDE SEQUENCE [LARGE SCALE GENOMIC DNA]</scope>
    <source>
        <strain evidence="3 4">NBRC 14914</strain>
    </source>
</reference>
<dbReference type="EMBL" id="BOML01000019">
    <property type="protein sequence ID" value="GIE00812.1"/>
    <property type="molecule type" value="Genomic_DNA"/>
</dbReference>
<dbReference type="Gene3D" id="2.30.110.10">
    <property type="entry name" value="Electron Transport, Fmn-binding Protein, Chain A"/>
    <property type="match status" value="1"/>
</dbReference>
<proteinExistence type="predicted"/>
<dbReference type="SUPFAM" id="SSF50475">
    <property type="entry name" value="FMN-binding split barrel"/>
    <property type="match status" value="1"/>
</dbReference>
<evidence type="ECO:0000259" key="2">
    <source>
        <dbReference type="SMART" id="SM00903"/>
    </source>
</evidence>
<sequence>MDLTTAEKMKAAFRRYPTGVAVVSAAGPDGPVGLTLSSVASVSVSPPALSFSVLGTGSATILLAADSYVVHLLGPRHAGLAGDFARSGGPRFTPEQGWSTLPTGEPVLRDALDALVVRPLHRLPVGDSTLVVAEVVQVLHGPEDGALVHHARTFVTSGLTERI</sequence>
<dbReference type="RefSeq" id="WP_203726432.1">
    <property type="nucleotide sequence ID" value="NZ_BAAATX010000003.1"/>
</dbReference>
<keyword evidence="1" id="KW-0560">Oxidoreductase</keyword>
<dbReference type="PANTHER" id="PTHR30466">
    <property type="entry name" value="FLAVIN REDUCTASE"/>
    <property type="match status" value="1"/>
</dbReference>
<dbReference type="InterPro" id="IPR050268">
    <property type="entry name" value="NADH-dep_flavin_reductase"/>
</dbReference>
<organism evidence="3 4">
    <name type="scientific">Paractinoplanes durhamensis</name>
    <dbReference type="NCBI Taxonomy" id="113563"/>
    <lineage>
        <taxon>Bacteria</taxon>
        <taxon>Bacillati</taxon>
        <taxon>Actinomycetota</taxon>
        <taxon>Actinomycetes</taxon>
        <taxon>Micromonosporales</taxon>
        <taxon>Micromonosporaceae</taxon>
        <taxon>Paractinoplanes</taxon>
    </lineage>
</organism>
<evidence type="ECO:0000313" key="4">
    <source>
        <dbReference type="Proteomes" id="UP000637628"/>
    </source>
</evidence>
<dbReference type="InterPro" id="IPR012349">
    <property type="entry name" value="Split_barrel_FMN-bd"/>
</dbReference>
<evidence type="ECO:0000313" key="3">
    <source>
        <dbReference type="EMBL" id="GIE00812.1"/>
    </source>
</evidence>
<dbReference type="Proteomes" id="UP000637628">
    <property type="component" value="Unassembled WGS sequence"/>
</dbReference>
<protein>
    <submittedName>
        <fullName evidence="3">Flavin oxidoreductase</fullName>
    </submittedName>
</protein>
<name>A0ABQ3YT85_9ACTN</name>
<evidence type="ECO:0000256" key="1">
    <source>
        <dbReference type="ARBA" id="ARBA00023002"/>
    </source>
</evidence>
<dbReference type="Pfam" id="PF01613">
    <property type="entry name" value="Flavin_Reduct"/>
    <property type="match status" value="1"/>
</dbReference>
<accession>A0ABQ3YT85</accession>
<dbReference type="SMART" id="SM00903">
    <property type="entry name" value="Flavin_Reduct"/>
    <property type="match status" value="1"/>
</dbReference>
<dbReference type="InterPro" id="IPR002563">
    <property type="entry name" value="Flavin_Rdtase-like_dom"/>
</dbReference>
<comment type="caution">
    <text evidence="3">The sequence shown here is derived from an EMBL/GenBank/DDBJ whole genome shotgun (WGS) entry which is preliminary data.</text>
</comment>
<keyword evidence="4" id="KW-1185">Reference proteome</keyword>
<feature type="domain" description="Flavin reductase like" evidence="2">
    <location>
        <begin position="13"/>
        <end position="156"/>
    </location>
</feature>
<gene>
    <name evidence="3" type="ORF">Adu01nite_21620</name>
</gene>
<dbReference type="PANTHER" id="PTHR30466:SF1">
    <property type="entry name" value="FMN REDUCTASE (NADH) RUTF"/>
    <property type="match status" value="1"/>
</dbReference>